<keyword evidence="3" id="KW-0732">Signal</keyword>
<keyword evidence="2" id="KW-0472">Membrane</keyword>
<proteinExistence type="predicted"/>
<feature type="signal peptide" evidence="3">
    <location>
        <begin position="1"/>
        <end position="26"/>
    </location>
</feature>
<name>A0A6A6HQC6_VIRVR</name>
<dbReference type="AlphaFoldDB" id="A0A6A6HQC6"/>
<protein>
    <recommendedName>
        <fullName evidence="6">Mid2 domain-containing protein</fullName>
    </recommendedName>
</protein>
<keyword evidence="2" id="KW-0812">Transmembrane</keyword>
<feature type="region of interest" description="Disordered" evidence="1">
    <location>
        <begin position="208"/>
        <end position="239"/>
    </location>
</feature>
<gene>
    <name evidence="4" type="ORF">EV356DRAFT_495889</name>
</gene>
<sequence>MLPSFSFVFIVLLIIQPLCLFSVVSATATCYNIDGSIASNDRPCDNGTSGFTWCCEKDKACLTNTLCGPSPTDPNYGHSSCTDESWQSPMCPHECLASMSPQMSASNLITLLPFSYMRIKGHHLPALYVDDLSGGAAIVLCPGTVSSYCCSNLARDGSYSGCCAATSNMFDLGLPVTIGASSASSVLSSSVASSFSHSSDAIISPTSSRTVSINTPSSVNSTASSSHSSSFTPVPPPQDQSVNKVGVGIGSGLGTVVLLVAVGGCYWWCMRMKRPRSERRLAATSELDGKIVERPVAQARKEVYDLEKRSPMQISGQADKRSEMEVAGSGVSELDAVGSAIVELGAERGEGRIRVWGL</sequence>
<evidence type="ECO:0000256" key="2">
    <source>
        <dbReference type="SAM" id="Phobius"/>
    </source>
</evidence>
<evidence type="ECO:0000313" key="4">
    <source>
        <dbReference type="EMBL" id="KAF2240042.1"/>
    </source>
</evidence>
<dbReference type="Proteomes" id="UP000800092">
    <property type="component" value="Unassembled WGS sequence"/>
</dbReference>
<evidence type="ECO:0000313" key="5">
    <source>
        <dbReference type="Proteomes" id="UP000800092"/>
    </source>
</evidence>
<evidence type="ECO:0000256" key="1">
    <source>
        <dbReference type="SAM" id="MobiDB-lite"/>
    </source>
</evidence>
<reference evidence="4" key="1">
    <citation type="journal article" date="2020" name="Stud. Mycol.">
        <title>101 Dothideomycetes genomes: a test case for predicting lifestyles and emergence of pathogens.</title>
        <authorList>
            <person name="Haridas S."/>
            <person name="Albert R."/>
            <person name="Binder M."/>
            <person name="Bloem J."/>
            <person name="Labutti K."/>
            <person name="Salamov A."/>
            <person name="Andreopoulos B."/>
            <person name="Baker S."/>
            <person name="Barry K."/>
            <person name="Bills G."/>
            <person name="Bluhm B."/>
            <person name="Cannon C."/>
            <person name="Castanera R."/>
            <person name="Culley D."/>
            <person name="Daum C."/>
            <person name="Ezra D."/>
            <person name="Gonzalez J."/>
            <person name="Henrissat B."/>
            <person name="Kuo A."/>
            <person name="Liang C."/>
            <person name="Lipzen A."/>
            <person name="Lutzoni F."/>
            <person name="Magnuson J."/>
            <person name="Mondo S."/>
            <person name="Nolan M."/>
            <person name="Ohm R."/>
            <person name="Pangilinan J."/>
            <person name="Park H.-J."/>
            <person name="Ramirez L."/>
            <person name="Alfaro M."/>
            <person name="Sun H."/>
            <person name="Tritt A."/>
            <person name="Yoshinaga Y."/>
            <person name="Zwiers L.-H."/>
            <person name="Turgeon B."/>
            <person name="Goodwin S."/>
            <person name="Spatafora J."/>
            <person name="Crous P."/>
            <person name="Grigoriev I."/>
        </authorList>
    </citation>
    <scope>NUCLEOTIDE SEQUENCE</scope>
    <source>
        <strain evidence="4">Tuck. ex Michener</strain>
    </source>
</reference>
<keyword evidence="5" id="KW-1185">Reference proteome</keyword>
<feature type="transmembrane region" description="Helical" evidence="2">
    <location>
        <begin position="245"/>
        <end position="269"/>
    </location>
</feature>
<organism evidence="4 5">
    <name type="scientific">Viridothelium virens</name>
    <name type="common">Speckled blister lichen</name>
    <name type="synonym">Trypethelium virens</name>
    <dbReference type="NCBI Taxonomy" id="1048519"/>
    <lineage>
        <taxon>Eukaryota</taxon>
        <taxon>Fungi</taxon>
        <taxon>Dikarya</taxon>
        <taxon>Ascomycota</taxon>
        <taxon>Pezizomycotina</taxon>
        <taxon>Dothideomycetes</taxon>
        <taxon>Dothideomycetes incertae sedis</taxon>
        <taxon>Trypetheliales</taxon>
        <taxon>Trypetheliaceae</taxon>
        <taxon>Viridothelium</taxon>
    </lineage>
</organism>
<accession>A0A6A6HQC6</accession>
<feature type="chain" id="PRO_5025397660" description="Mid2 domain-containing protein" evidence="3">
    <location>
        <begin position="27"/>
        <end position="358"/>
    </location>
</feature>
<evidence type="ECO:0008006" key="6">
    <source>
        <dbReference type="Google" id="ProtNLM"/>
    </source>
</evidence>
<keyword evidence="2" id="KW-1133">Transmembrane helix</keyword>
<evidence type="ECO:0000256" key="3">
    <source>
        <dbReference type="SAM" id="SignalP"/>
    </source>
</evidence>
<dbReference type="OrthoDB" id="5215637at2759"/>
<dbReference type="EMBL" id="ML991771">
    <property type="protein sequence ID" value="KAF2240042.1"/>
    <property type="molecule type" value="Genomic_DNA"/>
</dbReference>
<feature type="compositionally biased region" description="Low complexity" evidence="1">
    <location>
        <begin position="215"/>
        <end position="232"/>
    </location>
</feature>